<dbReference type="Proteomes" id="UP000480425">
    <property type="component" value="Unassembled WGS sequence"/>
</dbReference>
<dbReference type="OrthoDB" id="9993771at2"/>
<feature type="region of interest" description="Disordered" evidence="1">
    <location>
        <begin position="110"/>
        <end position="139"/>
    </location>
</feature>
<dbReference type="RefSeq" id="WP_153124337.1">
    <property type="nucleotide sequence ID" value="NZ_VZCB01000079.1"/>
</dbReference>
<sequence length="139" mass="16725">MEKRRDKEYIIEVTADKEQQQQAILRIAIATGIETERIENCIAKLESCRILTEERSIYVDTRGRIQEDIRDYYCPEKLEDKGYYYCTTDIEQEILEEKLQNKLRRFHAGRKHLPRTAPKAKPWSWNRIRSRPNTKHGYH</sequence>
<evidence type="ECO:0000313" key="3">
    <source>
        <dbReference type="Proteomes" id="UP000480425"/>
    </source>
</evidence>
<organism evidence="2 3">
    <name type="scientific">Segatella copri</name>
    <dbReference type="NCBI Taxonomy" id="165179"/>
    <lineage>
        <taxon>Bacteria</taxon>
        <taxon>Pseudomonadati</taxon>
        <taxon>Bacteroidota</taxon>
        <taxon>Bacteroidia</taxon>
        <taxon>Bacteroidales</taxon>
        <taxon>Prevotellaceae</taxon>
        <taxon>Segatella</taxon>
    </lineage>
</organism>
<evidence type="ECO:0000256" key="1">
    <source>
        <dbReference type="SAM" id="MobiDB-lite"/>
    </source>
</evidence>
<dbReference type="EMBL" id="VZCB01000079">
    <property type="protein sequence ID" value="MQN81256.1"/>
    <property type="molecule type" value="Genomic_DNA"/>
</dbReference>
<proteinExistence type="predicted"/>
<reference evidence="2 3" key="1">
    <citation type="submission" date="2019-09" db="EMBL/GenBank/DDBJ databases">
        <title>Distinct polysaccharide growth profiles of human intestinal Prevotella copri isolates.</title>
        <authorList>
            <person name="Fehlner-Peach H."/>
            <person name="Magnabosco C."/>
            <person name="Raghavan V."/>
            <person name="Scher J.U."/>
            <person name="Tett A."/>
            <person name="Cox L.M."/>
            <person name="Gottsegen C."/>
            <person name="Watters A."/>
            <person name="Wiltshire- Gordon J.D."/>
            <person name="Segata N."/>
            <person name="Bonneau R."/>
            <person name="Littman D.R."/>
        </authorList>
    </citation>
    <scope>NUCLEOTIDE SEQUENCE [LARGE SCALE GENOMIC DNA]</scope>
    <source>
        <strain evidence="3">iA622</strain>
    </source>
</reference>
<gene>
    <name evidence="2" type="ORF">F7D73_09915</name>
</gene>
<dbReference type="AlphaFoldDB" id="A0A6G1U1G8"/>
<name>A0A6G1U1G8_9BACT</name>
<protein>
    <submittedName>
        <fullName evidence="2">Uncharacterized protein</fullName>
    </submittedName>
</protein>
<evidence type="ECO:0000313" key="2">
    <source>
        <dbReference type="EMBL" id="MQN81256.1"/>
    </source>
</evidence>
<comment type="caution">
    <text evidence="2">The sequence shown here is derived from an EMBL/GenBank/DDBJ whole genome shotgun (WGS) entry which is preliminary data.</text>
</comment>
<feature type="compositionally biased region" description="Basic residues" evidence="1">
    <location>
        <begin position="128"/>
        <end position="139"/>
    </location>
</feature>
<accession>A0A6G1U1G8</accession>